<dbReference type="Proteomes" id="UP001472866">
    <property type="component" value="Chromosome 05"/>
</dbReference>
<dbReference type="EMBL" id="CP151505">
    <property type="protein sequence ID" value="WZN61897.1"/>
    <property type="molecule type" value="Genomic_DNA"/>
</dbReference>
<proteinExistence type="predicted"/>
<keyword evidence="2" id="KW-1185">Reference proteome</keyword>
<gene>
    <name evidence="1" type="ORF">HKI87_05g34320</name>
</gene>
<dbReference type="AlphaFoldDB" id="A0AAX4P6C7"/>
<evidence type="ECO:0000313" key="2">
    <source>
        <dbReference type="Proteomes" id="UP001472866"/>
    </source>
</evidence>
<protein>
    <submittedName>
        <fullName evidence="1">Uncharacterized protein</fullName>
    </submittedName>
</protein>
<dbReference type="SUPFAM" id="SSF50969">
    <property type="entry name" value="YVTN repeat-like/Quinoprotein amine dehydrogenase"/>
    <property type="match status" value="1"/>
</dbReference>
<dbReference type="GO" id="GO:0006890">
    <property type="term" value="P:retrograde vesicle-mediated transport, Golgi to endoplasmic reticulum"/>
    <property type="evidence" value="ECO:0007669"/>
    <property type="project" value="TreeGrafter"/>
</dbReference>
<dbReference type="PANTHER" id="PTHR15922:SF2">
    <property type="entry name" value="NBAS SUBUNIT OF NRZ TETHERING COMPLEX"/>
    <property type="match status" value="1"/>
</dbReference>
<sequence>MESEDVVEGGGLYEVYDRAVRSHHHHDDDDTMAAAAPTTTSTALSCSALLSCGHSVYVFDLLSRELLVFTSLDDFGKPTRFVTSPIENDPFSRVTSGQLCLCAETENGAVFVVTEAGDVEKVPSRNMYASSSLLGREGTKPALLIAAIQPGDRREVLAARENAVIEIFCYGSRGGPESSPRERTRSVRCSKWHASVVAGCYSAAGGGTVCLVGGAGGALETVSVWRLDREGSLSTIQSKPTAHAGLGQNRFQRYLWNPWGALVGRGGSSSAHPAPKPSDYAVSLSPLGRKVAIRTPLGLRLFSHAAEENGGGGKDEVNLEALDCEAVLGAAGWGDDGCGGCAWWSEGSLMASRAGGGDLAVVDTKDRRVVLEHHFEGGGAVGAILPLTRSKAVVLRSSTGADAESSCGGWVLSCVARRTPEQMLHSHLARSRFAEARRVAEAFHLDQEVVSKREWISLGAEADTAEAVRSMLREVKDDSWCTEQCVASVGGTEGAQRELVSEGLRRVDAMLVVGGSQMGEVEVRALLEQRVRLLGQLDALETSLALLGGMYHREAYAEFR</sequence>
<organism evidence="1 2">
    <name type="scientific">Chloropicon roscoffensis</name>
    <dbReference type="NCBI Taxonomy" id="1461544"/>
    <lineage>
        <taxon>Eukaryota</taxon>
        <taxon>Viridiplantae</taxon>
        <taxon>Chlorophyta</taxon>
        <taxon>Chloropicophyceae</taxon>
        <taxon>Chloropicales</taxon>
        <taxon>Chloropicaceae</taxon>
        <taxon>Chloropicon</taxon>
    </lineage>
</organism>
<name>A0AAX4P6C7_9CHLO</name>
<dbReference type="PANTHER" id="PTHR15922">
    <property type="entry name" value="NEUROBLASTOMA-AMPLIFIED SEQUENCE"/>
    <property type="match status" value="1"/>
</dbReference>
<accession>A0AAX4P6C7</accession>
<dbReference type="InterPro" id="IPR011044">
    <property type="entry name" value="Quino_amine_DH_bsu"/>
</dbReference>
<reference evidence="1 2" key="1">
    <citation type="submission" date="2024-03" db="EMBL/GenBank/DDBJ databases">
        <title>Complete genome sequence of the green alga Chloropicon roscoffensis RCC1871.</title>
        <authorList>
            <person name="Lemieux C."/>
            <person name="Pombert J.-F."/>
            <person name="Otis C."/>
            <person name="Turmel M."/>
        </authorList>
    </citation>
    <scope>NUCLEOTIDE SEQUENCE [LARGE SCALE GENOMIC DNA]</scope>
    <source>
        <strain evidence="1 2">RCC1871</strain>
    </source>
</reference>
<evidence type="ECO:0000313" key="1">
    <source>
        <dbReference type="EMBL" id="WZN61897.1"/>
    </source>
</evidence>
<dbReference type="GO" id="GO:0070939">
    <property type="term" value="C:Dsl1/NZR complex"/>
    <property type="evidence" value="ECO:0007669"/>
    <property type="project" value="TreeGrafter"/>
</dbReference>
<dbReference type="GO" id="GO:0000149">
    <property type="term" value="F:SNARE binding"/>
    <property type="evidence" value="ECO:0007669"/>
    <property type="project" value="TreeGrafter"/>
</dbReference>